<dbReference type="InterPro" id="IPR014347">
    <property type="entry name" value="Tautomerase/MIF_sf"/>
</dbReference>
<evidence type="ECO:0000256" key="7">
    <source>
        <dbReference type="ARBA" id="ARBA00036823"/>
    </source>
</evidence>
<dbReference type="EC" id="5.3.2.1" evidence="9"/>
<dbReference type="PANTHER" id="PTHR11954:SF6">
    <property type="entry name" value="MACROPHAGE MIGRATION INHIBITORY FACTOR"/>
    <property type="match status" value="1"/>
</dbReference>
<dbReference type="EMBL" id="HBHI01010012">
    <property type="protein sequence ID" value="CAD9664424.1"/>
    <property type="molecule type" value="Transcribed_RNA"/>
</dbReference>
<accession>A0A7S2R985</accession>
<comment type="catalytic activity">
    <reaction evidence="6">
        <text>3-phenylpyruvate = enol-phenylpyruvate</text>
        <dbReference type="Rhea" id="RHEA:17097"/>
        <dbReference type="ChEBI" id="CHEBI:16815"/>
        <dbReference type="ChEBI" id="CHEBI:18005"/>
        <dbReference type="EC" id="5.3.2.1"/>
    </reaction>
</comment>
<dbReference type="GO" id="GO:0004167">
    <property type="term" value="F:dopachrome isomerase activity"/>
    <property type="evidence" value="ECO:0007669"/>
    <property type="project" value="UniProtKB-EC"/>
</dbReference>
<dbReference type="GO" id="GO:0005125">
    <property type="term" value="F:cytokine activity"/>
    <property type="evidence" value="ECO:0007669"/>
    <property type="project" value="UniProtKB-KW"/>
</dbReference>
<dbReference type="PANTHER" id="PTHR11954">
    <property type="entry name" value="D-DOPACHROME DECARBOXYLASE"/>
    <property type="match status" value="1"/>
</dbReference>
<evidence type="ECO:0000256" key="8">
    <source>
        <dbReference type="ARBA" id="ARBA00038932"/>
    </source>
</evidence>
<evidence type="ECO:0000256" key="11">
    <source>
        <dbReference type="ARBA" id="ARBA00041912"/>
    </source>
</evidence>
<evidence type="ECO:0000256" key="6">
    <source>
        <dbReference type="ARBA" id="ARBA00036735"/>
    </source>
</evidence>
<comment type="subcellular location">
    <subcellularLocation>
        <location evidence="1">Secreted</location>
    </subcellularLocation>
</comment>
<evidence type="ECO:0000256" key="2">
    <source>
        <dbReference type="ARBA" id="ARBA00005851"/>
    </source>
</evidence>
<keyword evidence="5" id="KW-0413">Isomerase</keyword>
<organism evidence="13">
    <name type="scientific">Eucampia antarctica</name>
    <dbReference type="NCBI Taxonomy" id="49252"/>
    <lineage>
        <taxon>Eukaryota</taxon>
        <taxon>Sar</taxon>
        <taxon>Stramenopiles</taxon>
        <taxon>Ochrophyta</taxon>
        <taxon>Bacillariophyta</taxon>
        <taxon>Mediophyceae</taxon>
        <taxon>Biddulphiophycidae</taxon>
        <taxon>Hemiaulales</taxon>
        <taxon>Hemiaulaceae</taxon>
        <taxon>Eucampia</taxon>
    </lineage>
</organism>
<evidence type="ECO:0000256" key="10">
    <source>
        <dbReference type="ARBA" id="ARBA00041631"/>
    </source>
</evidence>
<evidence type="ECO:0000256" key="5">
    <source>
        <dbReference type="ARBA" id="ARBA00023235"/>
    </source>
</evidence>
<dbReference type="AlphaFoldDB" id="A0A7S2R985"/>
<evidence type="ECO:0000256" key="3">
    <source>
        <dbReference type="ARBA" id="ARBA00022514"/>
    </source>
</evidence>
<proteinExistence type="inferred from homology"/>
<dbReference type="GO" id="GO:0005615">
    <property type="term" value="C:extracellular space"/>
    <property type="evidence" value="ECO:0007669"/>
    <property type="project" value="UniProtKB-KW"/>
</dbReference>
<reference evidence="13" key="1">
    <citation type="submission" date="2021-01" db="EMBL/GenBank/DDBJ databases">
        <authorList>
            <person name="Corre E."/>
            <person name="Pelletier E."/>
            <person name="Niang G."/>
            <person name="Scheremetjew M."/>
            <person name="Finn R."/>
            <person name="Kale V."/>
            <person name="Holt S."/>
            <person name="Cochrane G."/>
            <person name="Meng A."/>
            <person name="Brown T."/>
            <person name="Cohen L."/>
        </authorList>
    </citation>
    <scope>NUCLEOTIDE SEQUENCE</scope>
    <source>
        <strain evidence="13">CCMP1452</strain>
    </source>
</reference>
<evidence type="ECO:0000256" key="12">
    <source>
        <dbReference type="ARBA" id="ARBA00042730"/>
    </source>
</evidence>
<evidence type="ECO:0000256" key="1">
    <source>
        <dbReference type="ARBA" id="ARBA00004613"/>
    </source>
</evidence>
<evidence type="ECO:0000256" key="9">
    <source>
        <dbReference type="ARBA" id="ARBA00039086"/>
    </source>
</evidence>
<name>A0A7S2R985_9STRA</name>
<keyword evidence="3" id="KW-0202">Cytokine</keyword>
<dbReference type="InterPro" id="IPR001398">
    <property type="entry name" value="Macrophage_inhib_fac"/>
</dbReference>
<evidence type="ECO:0000313" key="13">
    <source>
        <dbReference type="EMBL" id="CAD9664424.1"/>
    </source>
</evidence>
<dbReference type="GO" id="GO:0050178">
    <property type="term" value="F:phenylpyruvate tautomerase activity"/>
    <property type="evidence" value="ECO:0007669"/>
    <property type="project" value="UniProtKB-EC"/>
</dbReference>
<keyword evidence="4" id="KW-0964">Secreted</keyword>
<protein>
    <recommendedName>
        <fullName evidence="12">L-dopachrome isomerase</fullName>
        <ecNumber evidence="9">5.3.2.1</ecNumber>
        <ecNumber evidence="8">5.3.3.12</ecNumber>
    </recommendedName>
    <alternativeName>
        <fullName evidence="10">L-dopachrome tautomerase</fullName>
    </alternativeName>
    <alternativeName>
        <fullName evidence="11">Phenylpyruvate tautomerase</fullName>
    </alternativeName>
</protein>
<dbReference type="Gene3D" id="3.30.429.10">
    <property type="entry name" value="Macrophage Migration Inhibitory Factor"/>
    <property type="match status" value="1"/>
</dbReference>
<evidence type="ECO:0000256" key="4">
    <source>
        <dbReference type="ARBA" id="ARBA00022525"/>
    </source>
</evidence>
<gene>
    <name evidence="13" type="ORF">EANT1437_LOCUS5138</name>
</gene>
<dbReference type="SUPFAM" id="SSF55331">
    <property type="entry name" value="Tautomerase/MIF"/>
    <property type="match status" value="1"/>
</dbReference>
<comment type="catalytic activity">
    <reaction evidence="7">
        <text>L-dopachrome = 5,6-dihydroxyindole-2-carboxylate</text>
        <dbReference type="Rhea" id="RHEA:13041"/>
        <dbReference type="ChEBI" id="CHEBI:16875"/>
        <dbReference type="ChEBI" id="CHEBI:57509"/>
        <dbReference type="EC" id="5.3.3.12"/>
    </reaction>
</comment>
<sequence length="187" mass="20347">MMLVFQGKSKNILTAFIFVGGLFNLSLQVFAFSNVGVQNSDFSSHTKMNSNGNEESTFGSKVDCVHPSTLPGDPSLLFVTNVDLGDKKIEVMKACSKAIEAVTGKPEQWIAVSIRDKEDIIFGGSEDPAALGCVYSLGSISMESNGAMMRSFAEFLEPFGVPADRMYVNFFDMPRANIGWNGRTFAD</sequence>
<dbReference type="EC" id="5.3.3.12" evidence="8"/>
<dbReference type="Pfam" id="PF01187">
    <property type="entry name" value="MIF"/>
    <property type="match status" value="1"/>
</dbReference>
<comment type="similarity">
    <text evidence="2">Belongs to the MIF family.</text>
</comment>